<evidence type="ECO:0000313" key="2">
    <source>
        <dbReference type="EMBL" id="PKL72028.1"/>
    </source>
</evidence>
<gene>
    <name evidence="2" type="ORF">CVV26_03260</name>
</gene>
<comment type="caution">
    <text evidence="2">The sequence shown here is derived from an EMBL/GenBank/DDBJ whole genome shotgun (WGS) entry which is preliminary data.</text>
</comment>
<dbReference type="AlphaFoldDB" id="A0A2N1UMW2"/>
<keyword evidence="1" id="KW-0472">Membrane</keyword>
<keyword evidence="1" id="KW-1133">Transmembrane helix</keyword>
<dbReference type="PROSITE" id="PS51257">
    <property type="entry name" value="PROKAR_LIPOPROTEIN"/>
    <property type="match status" value="1"/>
</dbReference>
<name>A0A2N1UMW2_9BACT</name>
<organism evidence="2 3">
    <name type="scientific">Candidatus Kuenenbacteria bacterium HGW-Kuenenbacteria-1</name>
    <dbReference type="NCBI Taxonomy" id="2013812"/>
    <lineage>
        <taxon>Bacteria</taxon>
        <taxon>Candidatus Kueneniibacteriota</taxon>
    </lineage>
</organism>
<dbReference type="Proteomes" id="UP000233414">
    <property type="component" value="Unassembled WGS sequence"/>
</dbReference>
<evidence type="ECO:0000313" key="3">
    <source>
        <dbReference type="Proteomes" id="UP000233414"/>
    </source>
</evidence>
<evidence type="ECO:0000256" key="1">
    <source>
        <dbReference type="SAM" id="Phobius"/>
    </source>
</evidence>
<feature type="transmembrane region" description="Helical" evidence="1">
    <location>
        <begin position="12"/>
        <end position="31"/>
    </location>
</feature>
<keyword evidence="1" id="KW-0812">Transmembrane</keyword>
<accession>A0A2N1UMW2</accession>
<dbReference type="EMBL" id="PGYQ01000020">
    <property type="protein sequence ID" value="PKL72028.1"/>
    <property type="molecule type" value="Genomic_DNA"/>
</dbReference>
<proteinExistence type="predicted"/>
<protein>
    <submittedName>
        <fullName evidence="2">Uncharacterized protein</fullName>
    </submittedName>
</protein>
<sequence length="200" mass="23860">MKLIFFAIKFIRYFLILFFVILIACLFWQNYVPSGYFEATQDFKTSQKFISDFYPKEKIYGNGIVEMPIYFKVRAPQYFKKAHLTIIYQNPSNIPLDLGIRKNLTELETWGLQKEDYKNKSLSKKSILNEDWQEANLTFSLENISLIDYNYEFIISASDKTALIQKIKFKKIKIILEKDPLTWQEFFKKQTQNLNLKPKI</sequence>
<reference evidence="2 3" key="1">
    <citation type="journal article" date="2017" name="ISME J.">
        <title>Potential for microbial H2 and metal transformations associated with novel bacteria and archaea in deep terrestrial subsurface sediments.</title>
        <authorList>
            <person name="Hernsdorf A.W."/>
            <person name="Amano Y."/>
            <person name="Miyakawa K."/>
            <person name="Ise K."/>
            <person name="Suzuki Y."/>
            <person name="Anantharaman K."/>
            <person name="Probst A."/>
            <person name="Burstein D."/>
            <person name="Thomas B.C."/>
            <person name="Banfield J.F."/>
        </authorList>
    </citation>
    <scope>NUCLEOTIDE SEQUENCE [LARGE SCALE GENOMIC DNA]</scope>
    <source>
        <strain evidence="2">HGW-Kuenenbacteria-1</strain>
    </source>
</reference>